<evidence type="ECO:0000313" key="2">
    <source>
        <dbReference type="EMBL" id="VFK42378.1"/>
    </source>
</evidence>
<dbReference type="InterPro" id="IPR012547">
    <property type="entry name" value="PDDEXK_9"/>
</dbReference>
<reference evidence="2" key="1">
    <citation type="submission" date="2019-02" db="EMBL/GenBank/DDBJ databases">
        <authorList>
            <person name="Gruber-Vodicka R. H."/>
            <person name="Seah K. B. B."/>
        </authorList>
    </citation>
    <scope>NUCLEOTIDE SEQUENCE</scope>
    <source>
        <strain evidence="3">BECK_S127</strain>
        <strain evidence="2">BECK_S1320</strain>
        <strain evidence="1">BECK_S1321</strain>
    </source>
</reference>
<sequence>MLGYTYTQAELESDFPGHLQGAALEFALPLPEPLVRIRDWYNGYRFHPRAERVYNPFSCLLYLQKKEFKPWWFETETPTFLIDLIRNAARPVAELESGIWIFELKLDGAAEAAIAQIREKDYARPYRASGRPVYLVGINFDSEKRNVGEWKMEMLETTVSTKTSEASPRTCDA</sequence>
<organism evidence="2">
    <name type="scientific">Candidatus Kentrum sp. SD</name>
    <dbReference type="NCBI Taxonomy" id="2126332"/>
    <lineage>
        <taxon>Bacteria</taxon>
        <taxon>Pseudomonadati</taxon>
        <taxon>Pseudomonadota</taxon>
        <taxon>Gammaproteobacteria</taxon>
        <taxon>Candidatus Kentrum</taxon>
    </lineage>
</organism>
<evidence type="ECO:0000313" key="1">
    <source>
        <dbReference type="EMBL" id="VFK37295.1"/>
    </source>
</evidence>
<dbReference type="EMBL" id="CAADHB010000050">
    <property type="protein sequence ID" value="VFK79438.1"/>
    <property type="molecule type" value="Genomic_DNA"/>
</dbReference>
<accession>A0A450YLK1</accession>
<dbReference type="EMBL" id="CAADFU010000016">
    <property type="protein sequence ID" value="VFK42378.1"/>
    <property type="molecule type" value="Genomic_DNA"/>
</dbReference>
<proteinExistence type="predicted"/>
<protein>
    <submittedName>
        <fullName evidence="2">Predicted AAA-ATPase</fullName>
    </submittedName>
</protein>
<name>A0A450YLK1_9GAMM</name>
<dbReference type="AlphaFoldDB" id="A0A450YLK1"/>
<dbReference type="PANTHER" id="PTHR34825:SF1">
    <property type="entry name" value="AAA-ATPASE-LIKE DOMAIN-CONTAINING PROTEIN"/>
    <property type="match status" value="1"/>
</dbReference>
<dbReference type="PANTHER" id="PTHR34825">
    <property type="entry name" value="CONSERVED PROTEIN, WITH A WEAK D-GALACTARATE DEHYDRATASE/ALTRONATE HYDROLASE DOMAIN"/>
    <property type="match status" value="1"/>
</dbReference>
<dbReference type="Pfam" id="PF08011">
    <property type="entry name" value="PDDEXK_9"/>
    <property type="match status" value="1"/>
</dbReference>
<dbReference type="EMBL" id="CAADFR010000013">
    <property type="protein sequence ID" value="VFK37295.1"/>
    <property type="molecule type" value="Genomic_DNA"/>
</dbReference>
<gene>
    <name evidence="3" type="ORF">BECKSD772D_GA0070982_10504</name>
    <name evidence="2" type="ORF">BECKSD772E_GA0070983_101638</name>
    <name evidence="1" type="ORF">BECKSD772F_GA0070984_101342</name>
</gene>
<evidence type="ECO:0000313" key="3">
    <source>
        <dbReference type="EMBL" id="VFK79438.1"/>
    </source>
</evidence>